<dbReference type="AlphaFoldDB" id="A0A1I3Z2Q2"/>
<accession>A0A1I3Z2Q2</accession>
<keyword evidence="2" id="KW-0413">Isomerase</keyword>
<evidence type="ECO:0000313" key="3">
    <source>
        <dbReference type="Proteomes" id="UP000183557"/>
    </source>
</evidence>
<evidence type="ECO:0000313" key="2">
    <source>
        <dbReference type="EMBL" id="SFK38310.1"/>
    </source>
</evidence>
<dbReference type="CDD" id="cd04692">
    <property type="entry name" value="NUDIX_Hydrolase"/>
    <property type="match status" value="1"/>
</dbReference>
<dbReference type="Gene3D" id="3.90.79.10">
    <property type="entry name" value="Nucleoside Triphosphate Pyrophosphohydrolase"/>
    <property type="match status" value="1"/>
</dbReference>
<dbReference type="Pfam" id="PF00293">
    <property type="entry name" value="NUDIX"/>
    <property type="match status" value="1"/>
</dbReference>
<organism evidence="2 3">
    <name type="scientific">Halobacillus dabanensis</name>
    <dbReference type="NCBI Taxonomy" id="240302"/>
    <lineage>
        <taxon>Bacteria</taxon>
        <taxon>Bacillati</taxon>
        <taxon>Bacillota</taxon>
        <taxon>Bacilli</taxon>
        <taxon>Bacillales</taxon>
        <taxon>Bacillaceae</taxon>
        <taxon>Halobacillus</taxon>
    </lineage>
</organism>
<dbReference type="InterPro" id="IPR015797">
    <property type="entry name" value="NUDIX_hydrolase-like_dom_sf"/>
</dbReference>
<dbReference type="PROSITE" id="PS51462">
    <property type="entry name" value="NUDIX"/>
    <property type="match status" value="1"/>
</dbReference>
<reference evidence="3" key="1">
    <citation type="submission" date="2016-10" db="EMBL/GenBank/DDBJ databases">
        <authorList>
            <person name="Varghese N."/>
            <person name="Submissions S."/>
        </authorList>
    </citation>
    <scope>NUCLEOTIDE SEQUENCE [LARGE SCALE GENOMIC DNA]</scope>
    <source>
        <strain evidence="3">CGMCC 1.3704</strain>
    </source>
</reference>
<dbReference type="PANTHER" id="PTHR10885">
    <property type="entry name" value="ISOPENTENYL-DIPHOSPHATE DELTA-ISOMERASE"/>
    <property type="match status" value="1"/>
</dbReference>
<keyword evidence="3" id="KW-1185">Reference proteome</keyword>
<name>A0A1I3Z2Q2_HALDA</name>
<dbReference type="PANTHER" id="PTHR10885:SF0">
    <property type="entry name" value="ISOPENTENYL-DIPHOSPHATE DELTA-ISOMERASE"/>
    <property type="match status" value="1"/>
</dbReference>
<dbReference type="GO" id="GO:0016853">
    <property type="term" value="F:isomerase activity"/>
    <property type="evidence" value="ECO:0007669"/>
    <property type="project" value="UniProtKB-KW"/>
</dbReference>
<evidence type="ECO:0000259" key="1">
    <source>
        <dbReference type="PROSITE" id="PS51462"/>
    </source>
</evidence>
<feature type="domain" description="Nudix hydrolase" evidence="1">
    <location>
        <begin position="28"/>
        <end position="166"/>
    </location>
</feature>
<dbReference type="InterPro" id="IPR000086">
    <property type="entry name" value="NUDIX_hydrolase_dom"/>
</dbReference>
<dbReference type="OrthoDB" id="9780586at2"/>
<gene>
    <name evidence="2" type="ORF">SAMN04487936_112119</name>
</gene>
<dbReference type="EMBL" id="FOSB01000012">
    <property type="protein sequence ID" value="SFK38310.1"/>
    <property type="molecule type" value="Genomic_DNA"/>
</dbReference>
<sequence>MAEMLTVFNEEEKPIGIKEREDVHREGDWHETFHCWMFLRNECDIHLLFQQRAWDKKDFPGLYDITAAGHIEAEENLMDAGLREIEEELGLKLKAEDLLSIGRYREQLSHGKWDDREICRLYFFPCTSLPTFSVGEEVQDVVRVSLKEVASMLKGENTSVTAISVLNGKDQTLTKESFVPHEYGYMQYILHSVHSYITKL</sequence>
<dbReference type="SUPFAM" id="SSF55811">
    <property type="entry name" value="Nudix"/>
    <property type="match status" value="1"/>
</dbReference>
<proteinExistence type="predicted"/>
<protein>
    <submittedName>
        <fullName evidence="2">Isopentenyldiphosphate isomerase</fullName>
    </submittedName>
</protein>
<dbReference type="Proteomes" id="UP000183557">
    <property type="component" value="Unassembled WGS sequence"/>
</dbReference>
<dbReference type="RefSeq" id="WP_075037886.1">
    <property type="nucleotide sequence ID" value="NZ_FOSB01000012.1"/>
</dbReference>